<reference evidence="3" key="1">
    <citation type="journal article" date="2019" name="Int. J. Syst. Evol. Microbiol.">
        <title>The Global Catalogue of Microorganisms (GCM) 10K type strain sequencing project: providing services to taxonomists for standard genome sequencing and annotation.</title>
        <authorList>
            <consortium name="The Broad Institute Genomics Platform"/>
            <consortium name="The Broad Institute Genome Sequencing Center for Infectious Disease"/>
            <person name="Wu L."/>
            <person name="Ma J."/>
        </authorList>
    </citation>
    <scope>NUCLEOTIDE SEQUENCE [LARGE SCALE GENOMIC DNA]</scope>
    <source>
        <strain evidence="3">JCM 16546</strain>
    </source>
</reference>
<evidence type="ECO:0000313" key="2">
    <source>
        <dbReference type="EMBL" id="GAA3656933.1"/>
    </source>
</evidence>
<keyword evidence="3" id="KW-1185">Reference proteome</keyword>
<proteinExistence type="predicted"/>
<feature type="compositionally biased region" description="Low complexity" evidence="1">
    <location>
        <begin position="209"/>
        <end position="229"/>
    </location>
</feature>
<feature type="compositionally biased region" description="Low complexity" evidence="1">
    <location>
        <begin position="52"/>
        <end position="73"/>
    </location>
</feature>
<organism evidence="2 3">
    <name type="scientific">Microbacterium marinilacus</name>
    <dbReference type="NCBI Taxonomy" id="415209"/>
    <lineage>
        <taxon>Bacteria</taxon>
        <taxon>Bacillati</taxon>
        <taxon>Actinomycetota</taxon>
        <taxon>Actinomycetes</taxon>
        <taxon>Micrococcales</taxon>
        <taxon>Microbacteriaceae</taxon>
        <taxon>Microbacterium</taxon>
    </lineage>
</organism>
<feature type="compositionally biased region" description="Acidic residues" evidence="1">
    <location>
        <begin position="41"/>
        <end position="51"/>
    </location>
</feature>
<gene>
    <name evidence="2" type="ORF">GCM10022202_16500</name>
</gene>
<dbReference type="EMBL" id="BAAAYV010000006">
    <property type="protein sequence ID" value="GAA3656933.1"/>
    <property type="molecule type" value="Genomic_DNA"/>
</dbReference>
<evidence type="ECO:0000313" key="3">
    <source>
        <dbReference type="Proteomes" id="UP001410795"/>
    </source>
</evidence>
<feature type="region of interest" description="Disordered" evidence="1">
    <location>
        <begin position="318"/>
        <end position="337"/>
    </location>
</feature>
<protein>
    <submittedName>
        <fullName evidence="2">Uncharacterized protein</fullName>
    </submittedName>
</protein>
<dbReference type="Proteomes" id="UP001410795">
    <property type="component" value="Unassembled WGS sequence"/>
</dbReference>
<feature type="compositionally biased region" description="Low complexity" evidence="1">
    <location>
        <begin position="105"/>
        <end position="118"/>
    </location>
</feature>
<feature type="region of interest" description="Disordered" evidence="1">
    <location>
        <begin position="1"/>
        <end position="259"/>
    </location>
</feature>
<name>A0ABP7BCU3_9MICO</name>
<evidence type="ECO:0000256" key="1">
    <source>
        <dbReference type="SAM" id="MobiDB-lite"/>
    </source>
</evidence>
<dbReference type="RefSeq" id="WP_221858592.1">
    <property type="nucleotide sequence ID" value="NZ_BAAAYV010000006.1"/>
</dbReference>
<feature type="compositionally biased region" description="Polar residues" evidence="1">
    <location>
        <begin position="1"/>
        <end position="14"/>
    </location>
</feature>
<comment type="caution">
    <text evidence="2">The sequence shown here is derived from an EMBL/GenBank/DDBJ whole genome shotgun (WGS) entry which is preliminary data.</text>
</comment>
<accession>A0ABP7BCU3</accession>
<sequence>MSTHDNLEPDTQGTDPLDAAVGEDGQGDLAPEDLPQRGTDDLDAAVLDEDGAAVAPDRAAGAAPGPGDVTPGDNVDTMPRPADDFRPEATGLETDEFAGSGAAGPGAASAGTPSGVPPRAAAPSDGTPASAGDGATVPPGREGADSGAVDSVSVEGSSSPDVERSSQNDIAGVGPASGEDAGDTTITGAPPVDPAERADVDEDDRSRPTPGNAAGDAGAAPQATDDAPTQHGSDDPSIAGVPDAVGPGGAGLQTGTRQDLNEVSVAQQVQGIVVQTQADVGTDRLAESEVSSVLEQRLTEAGLNADVEQIEELAARVLSGDAPTDVGEGEPGAGRGL</sequence>